<gene>
    <name evidence="2" type="ORF">GCM10010921_28600</name>
</gene>
<dbReference type="PANTHER" id="PTHR37832:SF1">
    <property type="entry name" value="STRESS-RESPONSE A_B BARREL DOMAIN-CONTAINING PROTEIN"/>
    <property type="match status" value="1"/>
</dbReference>
<keyword evidence="3" id="KW-1185">Reference proteome</keyword>
<dbReference type="InterPro" id="IPR013097">
    <property type="entry name" value="Dabb"/>
</dbReference>
<protein>
    <recommendedName>
        <fullName evidence="1">Stress-response A/B barrel domain-containing protein</fullName>
    </recommendedName>
</protein>
<accession>A0A917II49</accession>
<proteinExistence type="predicted"/>
<reference evidence="2" key="2">
    <citation type="submission" date="2020-09" db="EMBL/GenBank/DDBJ databases">
        <authorList>
            <person name="Sun Q."/>
            <person name="Zhou Y."/>
        </authorList>
    </citation>
    <scope>NUCLEOTIDE SEQUENCE</scope>
    <source>
        <strain evidence="2">CGMCC 1.15794</strain>
    </source>
</reference>
<reference evidence="2" key="1">
    <citation type="journal article" date="2014" name="Int. J. Syst. Evol. Microbiol.">
        <title>Complete genome sequence of Corynebacterium casei LMG S-19264T (=DSM 44701T), isolated from a smear-ripened cheese.</title>
        <authorList>
            <consortium name="US DOE Joint Genome Institute (JGI-PGF)"/>
            <person name="Walter F."/>
            <person name="Albersmeier A."/>
            <person name="Kalinowski J."/>
            <person name="Ruckert C."/>
        </authorList>
    </citation>
    <scope>NUCLEOTIDE SEQUENCE</scope>
    <source>
        <strain evidence="2">CGMCC 1.15794</strain>
    </source>
</reference>
<organism evidence="2 3">
    <name type="scientific">Microbacterium album</name>
    <dbReference type="NCBI Taxonomy" id="2053191"/>
    <lineage>
        <taxon>Bacteria</taxon>
        <taxon>Bacillati</taxon>
        <taxon>Actinomycetota</taxon>
        <taxon>Actinomycetes</taxon>
        <taxon>Micrococcales</taxon>
        <taxon>Microbacteriaceae</taxon>
        <taxon>Microbacterium</taxon>
    </lineage>
</organism>
<feature type="domain" description="Stress-response A/B barrel" evidence="1">
    <location>
        <begin position="2"/>
        <end position="97"/>
    </location>
</feature>
<evidence type="ECO:0000313" key="2">
    <source>
        <dbReference type="EMBL" id="GGH50082.1"/>
    </source>
</evidence>
<dbReference type="Gene3D" id="3.30.70.100">
    <property type="match status" value="1"/>
</dbReference>
<sequence length="99" mass="10837">MIRHIVMFQLASSDPAEKDAQVARAKTELEALVGVVPGLRSMEVTRNGAYEGANMDFMLVADFDDLAALEAYQVHPEHEKVAAYIGTIRSGRAAIDFEV</sequence>
<dbReference type="AlphaFoldDB" id="A0A917II49"/>
<dbReference type="Pfam" id="PF07876">
    <property type="entry name" value="Dabb"/>
    <property type="match status" value="1"/>
</dbReference>
<dbReference type="SMART" id="SM00886">
    <property type="entry name" value="Dabb"/>
    <property type="match status" value="1"/>
</dbReference>
<dbReference type="RefSeq" id="WP_188757051.1">
    <property type="nucleotide sequence ID" value="NZ_BMJY01000019.1"/>
</dbReference>
<comment type="caution">
    <text evidence="2">The sequence shown here is derived from an EMBL/GenBank/DDBJ whole genome shotgun (WGS) entry which is preliminary data.</text>
</comment>
<dbReference type="PANTHER" id="PTHR37832">
    <property type="entry name" value="BLL2683 PROTEIN"/>
    <property type="match status" value="1"/>
</dbReference>
<dbReference type="Proteomes" id="UP000657592">
    <property type="component" value="Unassembled WGS sequence"/>
</dbReference>
<evidence type="ECO:0000313" key="3">
    <source>
        <dbReference type="Proteomes" id="UP000657592"/>
    </source>
</evidence>
<name>A0A917II49_9MICO</name>
<dbReference type="PROSITE" id="PS51502">
    <property type="entry name" value="S_R_A_B_BARREL"/>
    <property type="match status" value="1"/>
</dbReference>
<dbReference type="SUPFAM" id="SSF54909">
    <property type="entry name" value="Dimeric alpha+beta barrel"/>
    <property type="match status" value="1"/>
</dbReference>
<dbReference type="EMBL" id="BMJY01000019">
    <property type="protein sequence ID" value="GGH50082.1"/>
    <property type="molecule type" value="Genomic_DNA"/>
</dbReference>
<evidence type="ECO:0000259" key="1">
    <source>
        <dbReference type="PROSITE" id="PS51502"/>
    </source>
</evidence>
<dbReference type="InterPro" id="IPR011008">
    <property type="entry name" value="Dimeric_a/b-barrel"/>
</dbReference>